<comment type="caution">
    <text evidence="2">The sequence shown here is derived from an EMBL/GenBank/DDBJ whole genome shotgun (WGS) entry which is preliminary data.</text>
</comment>
<gene>
    <name evidence="2" type="ORF">STAS_13927</name>
</gene>
<evidence type="ECO:0000313" key="2">
    <source>
        <dbReference type="EMBL" id="GER37510.1"/>
    </source>
</evidence>
<feature type="region of interest" description="Disordered" evidence="1">
    <location>
        <begin position="26"/>
        <end position="113"/>
    </location>
</feature>
<reference evidence="3" key="1">
    <citation type="journal article" date="2019" name="Curr. Biol.">
        <title>Genome Sequence of Striga asiatica Provides Insight into the Evolution of Plant Parasitism.</title>
        <authorList>
            <person name="Yoshida S."/>
            <person name="Kim S."/>
            <person name="Wafula E.K."/>
            <person name="Tanskanen J."/>
            <person name="Kim Y.M."/>
            <person name="Honaas L."/>
            <person name="Yang Z."/>
            <person name="Spallek T."/>
            <person name="Conn C.E."/>
            <person name="Ichihashi Y."/>
            <person name="Cheong K."/>
            <person name="Cui S."/>
            <person name="Der J.P."/>
            <person name="Gundlach H."/>
            <person name="Jiao Y."/>
            <person name="Hori C."/>
            <person name="Ishida J.K."/>
            <person name="Kasahara H."/>
            <person name="Kiba T."/>
            <person name="Kim M.S."/>
            <person name="Koo N."/>
            <person name="Laohavisit A."/>
            <person name="Lee Y.H."/>
            <person name="Lumba S."/>
            <person name="McCourt P."/>
            <person name="Mortimer J.C."/>
            <person name="Mutuku J.M."/>
            <person name="Nomura T."/>
            <person name="Sasaki-Sekimoto Y."/>
            <person name="Seto Y."/>
            <person name="Wang Y."/>
            <person name="Wakatake T."/>
            <person name="Sakakibara H."/>
            <person name="Demura T."/>
            <person name="Yamaguchi S."/>
            <person name="Yoneyama K."/>
            <person name="Manabe R.I."/>
            <person name="Nelson D.C."/>
            <person name="Schulman A.H."/>
            <person name="Timko M.P."/>
            <person name="dePamphilis C.W."/>
            <person name="Choi D."/>
            <person name="Shirasu K."/>
        </authorList>
    </citation>
    <scope>NUCLEOTIDE SEQUENCE [LARGE SCALE GENOMIC DNA]</scope>
    <source>
        <strain evidence="3">cv. UVA1</strain>
    </source>
</reference>
<feature type="compositionally biased region" description="Basic and acidic residues" evidence="1">
    <location>
        <begin position="80"/>
        <end position="96"/>
    </location>
</feature>
<dbReference type="OrthoDB" id="10572815at2759"/>
<name>A0A5A7PXD3_STRAF</name>
<dbReference type="EMBL" id="BKCP01005383">
    <property type="protein sequence ID" value="GER37510.1"/>
    <property type="molecule type" value="Genomic_DNA"/>
</dbReference>
<dbReference type="Proteomes" id="UP000325081">
    <property type="component" value="Unassembled WGS sequence"/>
</dbReference>
<feature type="region of interest" description="Disordered" evidence="1">
    <location>
        <begin position="247"/>
        <end position="269"/>
    </location>
</feature>
<evidence type="ECO:0000256" key="1">
    <source>
        <dbReference type="SAM" id="MobiDB-lite"/>
    </source>
</evidence>
<feature type="compositionally biased region" description="Basic and acidic residues" evidence="1">
    <location>
        <begin position="29"/>
        <end position="71"/>
    </location>
</feature>
<organism evidence="2 3">
    <name type="scientific">Striga asiatica</name>
    <name type="common">Asiatic witchweed</name>
    <name type="synonym">Buchnera asiatica</name>
    <dbReference type="NCBI Taxonomy" id="4170"/>
    <lineage>
        <taxon>Eukaryota</taxon>
        <taxon>Viridiplantae</taxon>
        <taxon>Streptophyta</taxon>
        <taxon>Embryophyta</taxon>
        <taxon>Tracheophyta</taxon>
        <taxon>Spermatophyta</taxon>
        <taxon>Magnoliopsida</taxon>
        <taxon>eudicotyledons</taxon>
        <taxon>Gunneridae</taxon>
        <taxon>Pentapetalae</taxon>
        <taxon>asterids</taxon>
        <taxon>lamiids</taxon>
        <taxon>Lamiales</taxon>
        <taxon>Orobanchaceae</taxon>
        <taxon>Buchnereae</taxon>
        <taxon>Striga</taxon>
    </lineage>
</organism>
<keyword evidence="3" id="KW-1185">Reference proteome</keyword>
<proteinExistence type="predicted"/>
<accession>A0A5A7PXD3</accession>
<dbReference type="AlphaFoldDB" id="A0A5A7PXD3"/>
<feature type="compositionally biased region" description="Basic and acidic residues" evidence="1">
    <location>
        <begin position="253"/>
        <end position="269"/>
    </location>
</feature>
<sequence length="382" mass="43503">MDQKGERKEQQHPWLPPDYVSLAQLQERWLQKQRDKEMREKQKQEEMRKKPPEAEPSEDHKLKSGWDEKGASGRRGAKTGGRDGARAIADRGKGKETPIGGFENKTHHKKKKNRYGRIEKLEKGNEVEKEKLEIETDNDVNSGGVKEVLSAENRINRNDFRGRLSRNYKNLGTGDIARRENGVRLNKLGEGAEGSLKKGYSRNWENRRNHNYRFKEDGADVSKGNAVEKDSENQVRDDNLEFCSETGSLNGGKVKDEHVSDHGVEDEGLKSDEKAEGLVIAMENLKVDEKRGGFGIGYNRRYGNRRWNNGREFMSGLRSNNWNEKAGSVRRYGRFGRFEGNERKDREMNGTSEDVETELQVLISGCTSSKGIMSILIFEVAG</sequence>
<protein>
    <submittedName>
        <fullName evidence="2">Purple acid phosphatase 13</fullName>
    </submittedName>
</protein>
<evidence type="ECO:0000313" key="3">
    <source>
        <dbReference type="Proteomes" id="UP000325081"/>
    </source>
</evidence>